<dbReference type="AlphaFoldDB" id="A0A6S6QZC3"/>
<dbReference type="InterPro" id="IPR001387">
    <property type="entry name" value="Cro/C1-type_HTH"/>
</dbReference>
<dbReference type="PANTHER" id="PTHR37038:SF14">
    <property type="entry name" value="TRANSCRIPTIONAL ACTIVATOR"/>
    <property type="match status" value="1"/>
</dbReference>
<name>A0A6S6QZC3_9FIRM</name>
<dbReference type="SUPFAM" id="SSF48452">
    <property type="entry name" value="TPR-like"/>
    <property type="match status" value="1"/>
</dbReference>
<dbReference type="InterPro" id="IPR011990">
    <property type="entry name" value="TPR-like_helical_dom_sf"/>
</dbReference>
<dbReference type="KEGG" id="acel:acsn021_03040"/>
<keyword evidence="2" id="KW-1185">Reference proteome</keyword>
<evidence type="ECO:0000313" key="1">
    <source>
        <dbReference type="EMBL" id="BCJ92735.1"/>
    </source>
</evidence>
<dbReference type="CDD" id="cd00093">
    <property type="entry name" value="HTH_XRE"/>
    <property type="match status" value="1"/>
</dbReference>
<dbReference type="Pfam" id="PF18768">
    <property type="entry name" value="RNPP_C"/>
    <property type="match status" value="1"/>
</dbReference>
<evidence type="ECO:0000313" key="2">
    <source>
        <dbReference type="Proteomes" id="UP000515561"/>
    </source>
</evidence>
<dbReference type="InterPro" id="IPR041315">
    <property type="entry name" value="PlcR_TPR"/>
</dbReference>
<organism evidence="1 2">
    <name type="scientific">Anaerocolumna cellulosilytica</name>
    <dbReference type="NCBI Taxonomy" id="433286"/>
    <lineage>
        <taxon>Bacteria</taxon>
        <taxon>Bacillati</taxon>
        <taxon>Bacillota</taxon>
        <taxon>Clostridia</taxon>
        <taxon>Lachnospirales</taxon>
        <taxon>Lachnospiraceae</taxon>
        <taxon>Anaerocolumna</taxon>
    </lineage>
</organism>
<dbReference type="GO" id="GO:0003677">
    <property type="term" value="F:DNA binding"/>
    <property type="evidence" value="ECO:0007669"/>
    <property type="project" value="InterPro"/>
</dbReference>
<dbReference type="SUPFAM" id="SSF47413">
    <property type="entry name" value="lambda repressor-like DNA-binding domains"/>
    <property type="match status" value="1"/>
</dbReference>
<dbReference type="PROSITE" id="PS50943">
    <property type="entry name" value="HTH_CROC1"/>
    <property type="match status" value="1"/>
</dbReference>
<reference evidence="1 2" key="1">
    <citation type="journal article" date="2016" name="Int. J. Syst. Evol. Microbiol.">
        <title>Descriptions of Anaerotaenia torta gen. nov., sp. nov. and Anaerocolumna cellulosilytica gen. nov., sp. nov. isolated from a methanogenic reactor of cattle waste.</title>
        <authorList>
            <person name="Uek A."/>
            <person name="Ohtaki Y."/>
            <person name="Kaku N."/>
            <person name="Ueki K."/>
        </authorList>
    </citation>
    <scope>NUCLEOTIDE SEQUENCE [LARGE SCALE GENOMIC DNA]</scope>
    <source>
        <strain evidence="1 2">SN021</strain>
    </source>
</reference>
<protein>
    <submittedName>
        <fullName evidence="1">Uncharacterized protein</fullName>
    </submittedName>
</protein>
<dbReference type="Pfam" id="PF01381">
    <property type="entry name" value="HTH_3"/>
    <property type="match status" value="1"/>
</dbReference>
<accession>A0A6S6QZC3</accession>
<proteinExistence type="predicted"/>
<gene>
    <name evidence="1" type="ORF">acsn021_03040</name>
</gene>
<dbReference type="RefSeq" id="WP_184094482.1">
    <property type="nucleotide sequence ID" value="NZ_AP023367.1"/>
</dbReference>
<sequence length="313" mass="36990">MNYEHFGAFLQDLRTQHNLSREKLAENICTSKQIYRIEKGLSEPSLFLLIQLSIKFNMDLNEYFKMYFTSNSIIGLEGINAINSAIENGDLQLLNTLIEKYEKLEDFKKGENLQHILYGKALYFALFNEDYKTSLEYCFKGLYVENPNFNINNFSNIMYSNIGIVLLNCTSQNYFALNEYEKGTKILMELLIMLERYVLNSPFPMFQASQFSKKIYQVVLCNLSAHLLTCDEVEKALIYVNKGIQFSIMENNMSYLPDLFYMKFRILYHQENYEKAKEYYNRTLYLYKITNKDNKLTETEKVVKSDYSKIFTE</sequence>
<dbReference type="SMART" id="SM00530">
    <property type="entry name" value="HTH_XRE"/>
    <property type="match status" value="1"/>
</dbReference>
<dbReference type="InterPro" id="IPR053163">
    <property type="entry name" value="HTH-type_regulator_Rgg"/>
</dbReference>
<dbReference type="EMBL" id="AP023367">
    <property type="protein sequence ID" value="BCJ92735.1"/>
    <property type="molecule type" value="Genomic_DNA"/>
</dbReference>
<dbReference type="Gene3D" id="1.25.40.10">
    <property type="entry name" value="Tetratricopeptide repeat domain"/>
    <property type="match status" value="1"/>
</dbReference>
<dbReference type="InterPro" id="IPR010982">
    <property type="entry name" value="Lambda_DNA-bd_dom_sf"/>
</dbReference>
<dbReference type="Proteomes" id="UP000515561">
    <property type="component" value="Chromosome"/>
</dbReference>
<dbReference type="PANTHER" id="PTHR37038">
    <property type="entry name" value="TRANSCRIPTIONAL REGULATOR-RELATED"/>
    <property type="match status" value="1"/>
</dbReference>